<organism evidence="8 9">
    <name type="scientific">Tilletiaria anomala (strain ATCC 24038 / CBS 436.72 / UBC 951)</name>
    <dbReference type="NCBI Taxonomy" id="1037660"/>
    <lineage>
        <taxon>Eukaryota</taxon>
        <taxon>Fungi</taxon>
        <taxon>Dikarya</taxon>
        <taxon>Basidiomycota</taxon>
        <taxon>Ustilaginomycotina</taxon>
        <taxon>Exobasidiomycetes</taxon>
        <taxon>Georgefischeriales</taxon>
        <taxon>Tilletiariaceae</taxon>
        <taxon>Tilletiaria</taxon>
    </lineage>
</organism>
<keyword evidence="4" id="KW-0539">Nucleus</keyword>
<comment type="subcellular location">
    <subcellularLocation>
        <location evidence="1">Nucleus</location>
        <location evidence="1">Nucleolus</location>
    </subcellularLocation>
</comment>
<keyword evidence="9" id="KW-1185">Reference proteome</keyword>
<keyword evidence="2 5" id="KW-0853">WD repeat</keyword>
<evidence type="ECO:0000256" key="5">
    <source>
        <dbReference type="PROSITE-ProRule" id="PRU00221"/>
    </source>
</evidence>
<dbReference type="InterPro" id="IPR020472">
    <property type="entry name" value="WD40_PAC1"/>
</dbReference>
<feature type="repeat" description="WD" evidence="5">
    <location>
        <begin position="631"/>
        <end position="662"/>
    </location>
</feature>
<dbReference type="PROSITE" id="PS50082">
    <property type="entry name" value="WD_REPEATS_2"/>
    <property type="match status" value="7"/>
</dbReference>
<proteinExistence type="predicted"/>
<evidence type="ECO:0000313" key="8">
    <source>
        <dbReference type="EMBL" id="KDN41689.1"/>
    </source>
</evidence>
<dbReference type="PROSITE" id="PS00678">
    <property type="entry name" value="WD_REPEATS_1"/>
    <property type="match status" value="4"/>
</dbReference>
<evidence type="ECO:0000259" key="7">
    <source>
        <dbReference type="Pfam" id="PF08154"/>
    </source>
</evidence>
<name>A0A066VSA6_TILAU</name>
<dbReference type="PANTHER" id="PTHR19848:SF0">
    <property type="entry name" value="NOTCHLESS PROTEIN HOMOLOG 1"/>
    <property type="match status" value="1"/>
</dbReference>
<feature type="repeat" description="WD" evidence="5">
    <location>
        <begin position="534"/>
        <end position="575"/>
    </location>
</feature>
<feature type="repeat" description="WD" evidence="5">
    <location>
        <begin position="328"/>
        <end position="374"/>
    </location>
</feature>
<reference evidence="8 9" key="1">
    <citation type="submission" date="2014-05" db="EMBL/GenBank/DDBJ databases">
        <title>Draft genome sequence of a rare smut relative, Tilletiaria anomala UBC 951.</title>
        <authorList>
            <consortium name="DOE Joint Genome Institute"/>
            <person name="Toome M."/>
            <person name="Kuo A."/>
            <person name="Henrissat B."/>
            <person name="Lipzen A."/>
            <person name="Tritt A."/>
            <person name="Yoshinaga Y."/>
            <person name="Zane M."/>
            <person name="Barry K."/>
            <person name="Grigoriev I.V."/>
            <person name="Spatafora J.W."/>
            <person name="Aimea M.C."/>
        </authorList>
    </citation>
    <scope>NUCLEOTIDE SEQUENCE [LARGE SCALE GENOMIC DNA]</scope>
    <source>
        <strain evidence="8 9">UBC 951</strain>
    </source>
</reference>
<keyword evidence="3" id="KW-0677">Repeat</keyword>
<evidence type="ECO:0000313" key="9">
    <source>
        <dbReference type="Proteomes" id="UP000027361"/>
    </source>
</evidence>
<dbReference type="InterPro" id="IPR001680">
    <property type="entry name" value="WD40_rpt"/>
</dbReference>
<evidence type="ECO:0000256" key="2">
    <source>
        <dbReference type="ARBA" id="ARBA00022574"/>
    </source>
</evidence>
<evidence type="ECO:0000256" key="6">
    <source>
        <dbReference type="SAM" id="MobiDB-lite"/>
    </source>
</evidence>
<evidence type="ECO:0000256" key="1">
    <source>
        <dbReference type="ARBA" id="ARBA00004604"/>
    </source>
</evidence>
<gene>
    <name evidence="8" type="ORF">K437DRAFT_258175</name>
</gene>
<dbReference type="GO" id="GO:0000027">
    <property type="term" value="P:ribosomal large subunit assembly"/>
    <property type="evidence" value="ECO:0007669"/>
    <property type="project" value="TreeGrafter"/>
</dbReference>
<accession>A0A066VSA6</accession>
<evidence type="ECO:0000256" key="3">
    <source>
        <dbReference type="ARBA" id="ARBA00022737"/>
    </source>
</evidence>
<dbReference type="PANTHER" id="PTHR19848">
    <property type="entry name" value="WD40 REPEAT PROTEIN"/>
    <property type="match status" value="1"/>
</dbReference>
<dbReference type="PRINTS" id="PR00320">
    <property type="entry name" value="GPROTEINBRPT"/>
</dbReference>
<dbReference type="InterPro" id="IPR015943">
    <property type="entry name" value="WD40/YVTN_repeat-like_dom_sf"/>
</dbReference>
<dbReference type="Gene3D" id="2.130.10.10">
    <property type="entry name" value="YVTN repeat-like/Quinoprotein amine dehydrogenase"/>
    <property type="match status" value="1"/>
</dbReference>
<evidence type="ECO:0000256" key="4">
    <source>
        <dbReference type="ARBA" id="ARBA00023242"/>
    </source>
</evidence>
<feature type="region of interest" description="Disordered" evidence="6">
    <location>
        <begin position="285"/>
        <end position="305"/>
    </location>
</feature>
<dbReference type="AlphaFoldDB" id="A0A066VSA6"/>
<dbReference type="InParanoid" id="A0A066VSA6"/>
<dbReference type="FunCoup" id="A0A066VSA6">
    <property type="interactions" value="403"/>
</dbReference>
<feature type="domain" description="NLE" evidence="7">
    <location>
        <begin position="40"/>
        <end position="108"/>
    </location>
</feature>
<dbReference type="GO" id="GO:0005730">
    <property type="term" value="C:nucleolus"/>
    <property type="evidence" value="ECO:0007669"/>
    <property type="project" value="UniProtKB-SubCell"/>
</dbReference>
<dbReference type="OrthoDB" id="10267436at2759"/>
<dbReference type="InterPro" id="IPR019775">
    <property type="entry name" value="WD40_repeat_CS"/>
</dbReference>
<dbReference type="STRING" id="1037660.A0A066VSA6"/>
<feature type="repeat" description="WD" evidence="5">
    <location>
        <begin position="375"/>
        <end position="415"/>
    </location>
</feature>
<protein>
    <submittedName>
        <fullName evidence="8">Putative RSA4-WD-repeat protein</fullName>
    </submittedName>
</protein>
<feature type="repeat" description="WD" evidence="5">
    <location>
        <begin position="589"/>
        <end position="624"/>
    </location>
</feature>
<dbReference type="PRINTS" id="PR00319">
    <property type="entry name" value="GPROTEINB"/>
</dbReference>
<dbReference type="RefSeq" id="XP_013241818.1">
    <property type="nucleotide sequence ID" value="XM_013386364.1"/>
</dbReference>
<sequence length="662" mass="71011">MSTQIPLRSAKRQRLADKASADVADQLAAQGQLGPKAASIVVQFQSGQDGSALGPSINLPADTGRKQLEMIVNRLRRDLRAAKLGGRRKGDDGDEEADEEDMPYAFHVALPAEQGKDGVAPTAAAARLPVTNSLLDDVLNASAAQKLGLSTEDVLTVVFEPQAVFRVRPVTRISSTLSGHSSPILCSVFSPTGSLLLTGSGDHTARLWDLDSEMPLHSLQGHRNWVLCAEWEGRERKIATGDMNGEVWIWDALDARGGKTGKKAWGTKSSKRVEEQRLAQEELQVNANGDGAASATADTEKKTELQPKKLSVAEKRALRLAAPQGHVLKGHTKWVTALAWEPIHLNASTPRLASSSKDGTVRVWDVSTRTCAYVLGGHTASVNAVRWGGEGLLYTASSDRTVKVWDAKVGKLVRSLDAHAHWVNTLSLSTDWVLRTGPFDHLGRLFDRATANKPKGAAGAEEATQLAALSDKQLDVRTQKAAAQKYNDAVAGGRAELCISGSDDHTLFLWPPQGQTPAAAGDRGASPKKPVARLTGHQKVVNHVSFSPDGRLIASASFDSSIKVWDARSGSSVGTGSGAGAGGKFICNLRAHVGPVYRLAWSSDSRMLVSASKDSTLKLWDMRSFKLKVDLPGHEDEVYCVDFVADKVASGGRDRVVKIWTH</sequence>
<feature type="repeat" description="WD" evidence="5">
    <location>
        <begin position="219"/>
        <end position="251"/>
    </location>
</feature>
<dbReference type="HOGENOM" id="CLU_000288_57_16_1"/>
<dbReference type="InterPro" id="IPR012972">
    <property type="entry name" value="NLE"/>
</dbReference>
<dbReference type="PROSITE" id="PS50294">
    <property type="entry name" value="WD_REPEATS_REGION"/>
    <property type="match status" value="7"/>
</dbReference>
<dbReference type="Pfam" id="PF00400">
    <property type="entry name" value="WD40"/>
    <property type="match status" value="7"/>
</dbReference>
<dbReference type="SMART" id="SM00320">
    <property type="entry name" value="WD40"/>
    <property type="match status" value="9"/>
</dbReference>
<dbReference type="GeneID" id="25264901"/>
<dbReference type="SUPFAM" id="SSF50978">
    <property type="entry name" value="WD40 repeat-like"/>
    <property type="match status" value="1"/>
</dbReference>
<dbReference type="Pfam" id="PF08154">
    <property type="entry name" value="NLE"/>
    <property type="match status" value="1"/>
</dbReference>
<dbReference type="InterPro" id="IPR036322">
    <property type="entry name" value="WD40_repeat_dom_sf"/>
</dbReference>
<dbReference type="CDD" id="cd00200">
    <property type="entry name" value="WD40"/>
    <property type="match status" value="1"/>
</dbReference>
<feature type="repeat" description="WD" evidence="5">
    <location>
        <begin position="177"/>
        <end position="218"/>
    </location>
</feature>
<dbReference type="OMA" id="VLCAEWE"/>
<dbReference type="EMBL" id="JMSN01000077">
    <property type="protein sequence ID" value="KDN41689.1"/>
    <property type="molecule type" value="Genomic_DNA"/>
</dbReference>
<comment type="caution">
    <text evidence="8">The sequence shown here is derived from an EMBL/GenBank/DDBJ whole genome shotgun (WGS) entry which is preliminary data.</text>
</comment>
<dbReference type="InterPro" id="IPR001632">
    <property type="entry name" value="WD40_G-protein_beta-like"/>
</dbReference>
<dbReference type="Proteomes" id="UP000027361">
    <property type="component" value="Unassembled WGS sequence"/>
</dbReference>